<dbReference type="SUPFAM" id="SSF51735">
    <property type="entry name" value="NAD(P)-binding Rossmann-fold domains"/>
    <property type="match status" value="1"/>
</dbReference>
<evidence type="ECO:0000313" key="2">
    <source>
        <dbReference type="EMBL" id="KPV46183.1"/>
    </source>
</evidence>
<dbReference type="Proteomes" id="UP000050320">
    <property type="component" value="Unassembled WGS sequence"/>
</dbReference>
<proteinExistence type="predicted"/>
<evidence type="ECO:0000313" key="5">
    <source>
        <dbReference type="Proteomes" id="UP000050515"/>
    </source>
</evidence>
<dbReference type="PANTHER" id="PTHR43249:SF1">
    <property type="entry name" value="D-GLUCOSIDE 3-DEHYDROGENASE"/>
    <property type="match status" value="1"/>
</dbReference>
<accession>A0A0Q1B3C7</accession>
<reference evidence="2 5" key="1">
    <citation type="submission" date="2015-09" db="EMBL/GenBank/DDBJ databases">
        <title>Draft genome sequence of Acidiplasma aeolicum DSM 18409.</title>
        <authorList>
            <person name="Hemp J."/>
        </authorList>
    </citation>
    <scope>NUCLEOTIDE SEQUENCE [LARGE SCALE GENOMIC DNA]</scope>
    <source>
        <strain evidence="2 5">V</strain>
    </source>
</reference>
<dbReference type="PATRIC" id="fig|507754.4.peg.1768"/>
<dbReference type="EMBL" id="LJCQ01000286">
    <property type="protein sequence ID" value="KPV46183.1"/>
    <property type="molecule type" value="Genomic_DNA"/>
</dbReference>
<comment type="caution">
    <text evidence="3">The sequence shown here is derived from an EMBL/GenBank/DDBJ whole genome shotgun (WGS) entry which is preliminary data.</text>
</comment>
<evidence type="ECO:0000313" key="4">
    <source>
        <dbReference type="Proteomes" id="UP000050320"/>
    </source>
</evidence>
<organism evidence="3 4">
    <name type="scientific">Acidiplasma aeolicum</name>
    <dbReference type="NCBI Taxonomy" id="507754"/>
    <lineage>
        <taxon>Archaea</taxon>
        <taxon>Methanobacteriati</taxon>
        <taxon>Thermoplasmatota</taxon>
        <taxon>Thermoplasmata</taxon>
        <taxon>Thermoplasmatales</taxon>
        <taxon>Ferroplasmaceae</taxon>
        <taxon>Acidiplasma</taxon>
    </lineage>
</organism>
<sequence>MIIMSVEMNENINVAIVGYGYIAKYWEKAILMNGKMNIVGIYDKNISTNITGHSFYKTLSNLIDDDRIKTCIVCTPTDNHYTTSSQILLSGKNIVVEKPSVLNINEYNNLLKSAKVNHALIYNAFHFVYSPEIVWFRKSLKELYKSYGKIGSFCSYFSDPYYIRGELQNKALSLLGSWVDSGSNILSMLYSIFDDISLDSLTFGDSYSGNFSDLFSIASMMFNDSKNGTGFGHTVTNWVSNSSLKYTDFMFPETNVKIRLNHSELKVTLTDDKGTKILFSSSETDRLLAHYTGLVDDVYKSLSAGKGNEDYGKSIYSTMYGIQDLGGGIA</sequence>
<reference evidence="3 4" key="2">
    <citation type="submission" date="2015-09" db="EMBL/GenBank/DDBJ databases">
        <title>Heavy metals and arsenic resistance mechanisms in polyextremophilic archaea of the family Ferroplasmaceae.</title>
        <authorList>
            <person name="Bulaev A.G."/>
            <person name="Kanygina A.V."/>
        </authorList>
    </citation>
    <scope>NUCLEOTIDE SEQUENCE [LARGE SCALE GENOMIC DNA]</scope>
    <source>
        <strain evidence="3 4">VT</strain>
    </source>
</reference>
<keyword evidence="4" id="KW-1185">Reference proteome</keyword>
<dbReference type="InterPro" id="IPR036291">
    <property type="entry name" value="NAD(P)-bd_dom_sf"/>
</dbReference>
<dbReference type="GO" id="GO:0000166">
    <property type="term" value="F:nucleotide binding"/>
    <property type="evidence" value="ECO:0007669"/>
    <property type="project" value="InterPro"/>
</dbReference>
<dbReference type="InterPro" id="IPR000683">
    <property type="entry name" value="Gfo/Idh/MocA-like_OxRdtase_N"/>
</dbReference>
<name>A0A0Q1B3C7_9ARCH</name>
<dbReference type="Proteomes" id="UP000050515">
    <property type="component" value="Unassembled WGS sequence"/>
</dbReference>
<gene>
    <name evidence="3" type="ORF">AOG54_05380</name>
    <name evidence="2" type="ORF">SE19_06640</name>
</gene>
<protein>
    <recommendedName>
        <fullName evidence="1">Gfo/Idh/MocA-like oxidoreductase N-terminal domain-containing protein</fullName>
    </recommendedName>
</protein>
<dbReference type="InterPro" id="IPR052515">
    <property type="entry name" value="Gfo/Idh/MocA_Oxidoreductase"/>
</dbReference>
<dbReference type="Pfam" id="PF01408">
    <property type="entry name" value="GFO_IDH_MocA"/>
    <property type="match status" value="1"/>
</dbReference>
<dbReference type="PANTHER" id="PTHR43249">
    <property type="entry name" value="UDP-N-ACETYL-2-AMINO-2-DEOXY-D-GLUCURONATE OXIDASE"/>
    <property type="match status" value="1"/>
</dbReference>
<dbReference type="EMBL" id="LKBG01000249">
    <property type="protein sequence ID" value="KQB34253.1"/>
    <property type="molecule type" value="Genomic_DNA"/>
</dbReference>
<evidence type="ECO:0000313" key="3">
    <source>
        <dbReference type="EMBL" id="KQB34253.1"/>
    </source>
</evidence>
<evidence type="ECO:0000259" key="1">
    <source>
        <dbReference type="Pfam" id="PF01408"/>
    </source>
</evidence>
<feature type="domain" description="Gfo/Idh/MocA-like oxidoreductase N-terminal" evidence="1">
    <location>
        <begin position="12"/>
        <end position="121"/>
    </location>
</feature>
<dbReference type="Gene3D" id="3.40.50.720">
    <property type="entry name" value="NAD(P)-binding Rossmann-like Domain"/>
    <property type="match status" value="1"/>
</dbReference>
<dbReference type="AlphaFoldDB" id="A0A0Q1B3C7"/>
<dbReference type="Gene3D" id="3.30.360.10">
    <property type="entry name" value="Dihydrodipicolinate Reductase, domain 2"/>
    <property type="match status" value="1"/>
</dbReference>